<dbReference type="EMBL" id="JH604637">
    <property type="protein sequence ID" value="EHY64886.1"/>
    <property type="molecule type" value="Genomic_DNA"/>
</dbReference>
<keyword evidence="2" id="KW-0472">Membrane</keyword>
<reference evidence="3" key="1">
    <citation type="submission" date="2011-03" db="EMBL/GenBank/DDBJ databases">
        <title>The Genome Sequence of Nematocida sp1 strain ERTm2.</title>
        <authorList>
            <consortium name="The Broad Institute Genome Sequencing Platform"/>
            <consortium name="The Broad Institute Genome Sequencing Center for Infectious Disease"/>
            <person name="Cuomo C."/>
            <person name="Troemel E."/>
            <person name="Young S.K."/>
            <person name="Zeng Q."/>
            <person name="Gargeya S."/>
            <person name="Fitzgerald M."/>
            <person name="Haas B."/>
            <person name="Abouelleil A."/>
            <person name="Alvarado L."/>
            <person name="Arachchi H.M."/>
            <person name="Berlin A."/>
            <person name="Brown A."/>
            <person name="Chapman S.B."/>
            <person name="Chen Z."/>
            <person name="Dunbar C."/>
            <person name="Freedman E."/>
            <person name="Gearin G."/>
            <person name="Gellesch M."/>
            <person name="Goldberg J."/>
            <person name="Griggs A."/>
            <person name="Gujja S."/>
            <person name="Heilman E.R."/>
            <person name="Heiman D."/>
            <person name="Howarth C."/>
            <person name="Larson L."/>
            <person name="Lui A."/>
            <person name="MacDonald P.J.P."/>
            <person name="Mehta T."/>
            <person name="Montmayeur A."/>
            <person name="Murphy C."/>
            <person name="Neiman D."/>
            <person name="Pearson M."/>
            <person name="Priest M."/>
            <person name="Roberts A."/>
            <person name="Saif S."/>
            <person name="Shea T."/>
            <person name="Shenoy N."/>
            <person name="Sisk P."/>
            <person name="Stolte C."/>
            <person name="Sykes S."/>
            <person name="White J."/>
            <person name="Yandava C."/>
            <person name="Wortman J."/>
            <person name="Nusbaum C."/>
            <person name="Birren B."/>
        </authorList>
    </citation>
    <scope>NUCLEOTIDE SEQUENCE</scope>
    <source>
        <strain evidence="3">ERTm2</strain>
    </source>
</reference>
<keyword evidence="2" id="KW-1133">Transmembrane helix</keyword>
<evidence type="ECO:0000256" key="1">
    <source>
        <dbReference type="SAM" id="MobiDB-lite"/>
    </source>
</evidence>
<accession>H8ZEC1</accession>
<evidence type="ECO:0000313" key="3">
    <source>
        <dbReference type="EMBL" id="EHY64886.1"/>
    </source>
</evidence>
<dbReference type="HOGENOM" id="CLU_1343588_0_0_1"/>
<organism evidence="3">
    <name type="scientific">Nematocida ausubeli (strain ATCC PRA-371 / ERTm2)</name>
    <name type="common">Nematode killer fungus</name>
    <dbReference type="NCBI Taxonomy" id="1913371"/>
    <lineage>
        <taxon>Eukaryota</taxon>
        <taxon>Fungi</taxon>
        <taxon>Fungi incertae sedis</taxon>
        <taxon>Microsporidia</taxon>
        <taxon>Nematocida</taxon>
    </lineage>
</organism>
<feature type="transmembrane region" description="Helical" evidence="2">
    <location>
        <begin position="32"/>
        <end position="52"/>
    </location>
</feature>
<keyword evidence="2" id="KW-0812">Transmembrane</keyword>
<proteinExistence type="predicted"/>
<gene>
    <name evidence="3" type="ORF">NERG_01942</name>
</gene>
<dbReference type="Proteomes" id="UP000005622">
    <property type="component" value="Unassembled WGS sequence"/>
</dbReference>
<name>H8ZEC1_NEMA1</name>
<protein>
    <submittedName>
        <fullName evidence="3">Uncharacterized protein</fullName>
    </submittedName>
</protein>
<dbReference type="AlphaFoldDB" id="H8ZEC1"/>
<feature type="compositionally biased region" description="Basic and acidic residues" evidence="1">
    <location>
        <begin position="173"/>
        <end position="204"/>
    </location>
</feature>
<feature type="region of interest" description="Disordered" evidence="1">
    <location>
        <begin position="136"/>
        <end position="204"/>
    </location>
</feature>
<sequence length="204" mass="23650">MIFNLNITINTHRNSIAPSSSMTKNNYYKKNLLYILFIVSSMDLLLIACVPWHKKLFSLSKSTESDPSSGYDRHATPNVFNEVNENNTRLPIEIPDQNIHMHDNPIYEEIDPINNSFVGFSCETLNEDNIYEEIDEKNRKAPTPPPRRNANMDNTSNIYEEIDENKTHRIAKKNNDPKRDPELIKELESSKMFKKAEKKNPVPI</sequence>
<evidence type="ECO:0000256" key="2">
    <source>
        <dbReference type="SAM" id="Phobius"/>
    </source>
</evidence>